<reference evidence="3" key="1">
    <citation type="submission" date="2010-07" db="EMBL/GenBank/DDBJ databases">
        <authorList>
            <person name="Muzny D."/>
            <person name="Qin X."/>
            <person name="Deng J."/>
            <person name="Jiang H."/>
            <person name="Liu Y."/>
            <person name="Qu J."/>
            <person name="Song X.-Z."/>
            <person name="Zhang L."/>
            <person name="Thornton R."/>
            <person name="Coyle M."/>
            <person name="Francisco L."/>
            <person name="Jackson L."/>
            <person name="Javaid M."/>
            <person name="Korchina V."/>
            <person name="Kovar C."/>
            <person name="Mata R."/>
            <person name="Mathew T."/>
            <person name="Ngo R."/>
            <person name="Nguyen L."/>
            <person name="Nguyen N."/>
            <person name="Okwuonu G."/>
            <person name="Ongeri F."/>
            <person name="Pham C."/>
            <person name="Simmons D."/>
            <person name="Wilczek-Boney K."/>
            <person name="Hale W."/>
            <person name="Jakkamsetti A."/>
            <person name="Pham P."/>
            <person name="Ruth R."/>
            <person name="San Lucas F."/>
            <person name="Warren J."/>
            <person name="Zhang J."/>
            <person name="Zhao Z."/>
            <person name="Zhou C."/>
            <person name="Zhu D."/>
            <person name="Lee S."/>
            <person name="Bess C."/>
            <person name="Blankenburg K."/>
            <person name="Forbes L."/>
            <person name="Fu Q."/>
            <person name="Gubbala S."/>
            <person name="Hirani K."/>
            <person name="Jayaseelan J.C."/>
            <person name="Lara F."/>
            <person name="Munidasa M."/>
            <person name="Palculict T."/>
            <person name="Patil S."/>
            <person name="Pu L.-L."/>
            <person name="Saada N."/>
            <person name="Tang L."/>
            <person name="Weissenberger G."/>
            <person name="Zhu Y."/>
            <person name="Hemphill L."/>
            <person name="Shang Y."/>
            <person name="Youmans B."/>
            <person name="Ayvaz T."/>
            <person name="Ross M."/>
            <person name="Santibanez J."/>
            <person name="Aqrawi P."/>
            <person name="Gross S."/>
            <person name="Joshi V."/>
            <person name="Fowler G."/>
            <person name="Nazareth L."/>
            <person name="Reid J."/>
            <person name="Worley K."/>
            <person name="Petrosino J."/>
            <person name="Highlander S."/>
            <person name="Gibbs R."/>
        </authorList>
    </citation>
    <scope>NUCLEOTIDE SEQUENCE [LARGE SCALE GENOMIC DNA]</scope>
    <source>
        <strain evidence="3">DSM 16973</strain>
    </source>
</reference>
<keyword evidence="4" id="KW-1185">Reference proteome</keyword>
<evidence type="ECO:0000259" key="2">
    <source>
        <dbReference type="Pfam" id="PF01757"/>
    </source>
</evidence>
<dbReference type="AlphaFoldDB" id="E0NT82"/>
<feature type="transmembrane region" description="Helical" evidence="1">
    <location>
        <begin position="181"/>
        <end position="198"/>
    </location>
</feature>
<feature type="domain" description="Acyltransferase 3" evidence="2">
    <location>
        <begin position="21"/>
        <end position="317"/>
    </location>
</feature>
<organism evidence="3 4">
    <name type="scientific">Hoylesella marshii DSM 16973 = JCM 13450</name>
    <dbReference type="NCBI Taxonomy" id="862515"/>
    <lineage>
        <taxon>Bacteria</taxon>
        <taxon>Pseudomonadati</taxon>
        <taxon>Bacteroidota</taxon>
        <taxon>Bacteroidia</taxon>
        <taxon>Bacteroidales</taxon>
        <taxon>Prevotellaceae</taxon>
        <taxon>Hoylesella</taxon>
    </lineage>
</organism>
<keyword evidence="3" id="KW-0012">Acyltransferase</keyword>
<gene>
    <name evidence="3" type="ORF">HMPREF0658_1384</name>
</gene>
<dbReference type="HOGENOM" id="CLU_069805_0_0_10"/>
<dbReference type="Pfam" id="PF01757">
    <property type="entry name" value="Acyl_transf_3"/>
    <property type="match status" value="1"/>
</dbReference>
<feature type="transmembrane region" description="Helical" evidence="1">
    <location>
        <begin position="78"/>
        <end position="95"/>
    </location>
</feature>
<feature type="transmembrane region" description="Helical" evidence="1">
    <location>
        <begin position="242"/>
        <end position="259"/>
    </location>
</feature>
<feature type="transmembrane region" description="Helical" evidence="1">
    <location>
        <begin position="271"/>
        <end position="291"/>
    </location>
</feature>
<feature type="transmembrane region" description="Helical" evidence="1">
    <location>
        <begin position="48"/>
        <end position="66"/>
    </location>
</feature>
<keyword evidence="1" id="KW-1133">Transmembrane helix</keyword>
<dbReference type="EMBL" id="AEEI01000047">
    <property type="protein sequence ID" value="EFM01654.1"/>
    <property type="molecule type" value="Genomic_DNA"/>
</dbReference>
<feature type="transmembrane region" description="Helical" evidence="1">
    <location>
        <begin position="297"/>
        <end position="320"/>
    </location>
</feature>
<feature type="transmembrane region" description="Helical" evidence="1">
    <location>
        <begin position="18"/>
        <end position="36"/>
    </location>
</feature>
<feature type="transmembrane region" description="Helical" evidence="1">
    <location>
        <begin position="151"/>
        <end position="169"/>
    </location>
</feature>
<dbReference type="RefSeq" id="WP_006949466.1">
    <property type="nucleotide sequence ID" value="NZ_GL397214.1"/>
</dbReference>
<keyword evidence="1" id="KW-0472">Membrane</keyword>
<proteinExistence type="predicted"/>
<feature type="transmembrane region" description="Helical" evidence="1">
    <location>
        <begin position="126"/>
        <end position="144"/>
    </location>
</feature>
<feature type="transmembrane region" description="Helical" evidence="1">
    <location>
        <begin position="210"/>
        <end position="230"/>
    </location>
</feature>
<sequence>MRWKEIEWADLSRYRGELMGAAMLFIVLFHVDLPRYDLYYGLRRCGNVGVDMFLFLSGIGLWYSWSKNTSLRQFFLNRYIRIYPAWFIVASLYYIPRFKSGHSIIGLLGDTLINSCFWIRDELTFWYVPAIMVLYCFAPAYMTLIKRNPAFRWLPVLMMAWCVAVQWVAPIHSAVGHIEIFWSRVPIFFLGINCGQMVRSEQRMQENTTWLVLMGFLMTAGLCIYLEQMWHGRFPLFIERMVYIPLTVTCLLLLCKVFRHTPDIIRRFFRLLGIISLELYLIHIQFVMRYVTPHHIGYWPTALITLAVAMPLAWALHTIIEKTVSKMPLPRYYKKPS</sequence>
<accession>E0NT82</accession>
<keyword evidence="1" id="KW-0812">Transmembrane</keyword>
<evidence type="ECO:0000313" key="4">
    <source>
        <dbReference type="Proteomes" id="UP000004394"/>
    </source>
</evidence>
<name>E0NT82_9BACT</name>
<dbReference type="BioCyc" id="PMAR862515-HMP:GMOO-1407-MONOMER"/>
<dbReference type="InterPro" id="IPR002656">
    <property type="entry name" value="Acyl_transf_3_dom"/>
</dbReference>
<dbReference type="Proteomes" id="UP000004394">
    <property type="component" value="Unassembled WGS sequence"/>
</dbReference>
<keyword evidence="3" id="KW-0808">Transferase</keyword>
<evidence type="ECO:0000313" key="3">
    <source>
        <dbReference type="EMBL" id="EFM01654.1"/>
    </source>
</evidence>
<evidence type="ECO:0000256" key="1">
    <source>
        <dbReference type="SAM" id="Phobius"/>
    </source>
</evidence>
<comment type="caution">
    <text evidence="3">The sequence shown here is derived from an EMBL/GenBank/DDBJ whole genome shotgun (WGS) entry which is preliminary data.</text>
</comment>
<dbReference type="GO" id="GO:0016747">
    <property type="term" value="F:acyltransferase activity, transferring groups other than amino-acyl groups"/>
    <property type="evidence" value="ECO:0007669"/>
    <property type="project" value="InterPro"/>
</dbReference>
<protein>
    <submittedName>
        <fullName evidence="3">Acyltransferase</fullName>
    </submittedName>
</protein>
<dbReference type="eggNOG" id="COG1835">
    <property type="taxonomic scope" value="Bacteria"/>
</dbReference>
<dbReference type="STRING" id="862515.HMPREF0658_1384"/>